<dbReference type="OrthoDB" id="2690153at2759"/>
<dbReference type="SUPFAM" id="SSF51905">
    <property type="entry name" value="FAD/NAD(P)-binding domain"/>
    <property type="match status" value="1"/>
</dbReference>
<dbReference type="Pfam" id="PF00067">
    <property type="entry name" value="p450"/>
    <property type="match status" value="1"/>
</dbReference>
<keyword evidence="6" id="KW-0408">Iron</keyword>
<dbReference type="InterPro" id="IPR001128">
    <property type="entry name" value="Cyt_P450"/>
</dbReference>
<dbReference type="GO" id="GO:0004497">
    <property type="term" value="F:monooxygenase activity"/>
    <property type="evidence" value="ECO:0007669"/>
    <property type="project" value="UniProtKB-KW"/>
</dbReference>
<comment type="similarity">
    <text evidence="1">Belongs to the cytochrome P450 family.</text>
</comment>
<keyword evidence="4" id="KW-0274">FAD</keyword>
<dbReference type="VEuPathDB" id="FungiDB:MMYC01_208987"/>
<comment type="caution">
    <text evidence="9">The sequence shown here is derived from an EMBL/GenBank/DDBJ whole genome shotgun (WGS) entry which is preliminary data.</text>
</comment>
<dbReference type="InterPro" id="IPR050364">
    <property type="entry name" value="Cytochrome_P450_fung"/>
</dbReference>
<gene>
    <name evidence="9" type="ORF">MMYC01_208987</name>
</gene>
<dbReference type="EMBL" id="LCTW02000375">
    <property type="protein sequence ID" value="KXX74215.1"/>
    <property type="molecule type" value="Genomic_DNA"/>
</dbReference>
<dbReference type="CDD" id="cd11065">
    <property type="entry name" value="CYP64-like"/>
    <property type="match status" value="1"/>
</dbReference>
<dbReference type="PROSITE" id="PS51257">
    <property type="entry name" value="PROKAR_LIPOPROTEIN"/>
    <property type="match status" value="1"/>
</dbReference>
<dbReference type="PANTHER" id="PTHR46300:SF2">
    <property type="entry name" value="CYTOCHROME P450 MONOOXYGENASE ALNH-RELATED"/>
    <property type="match status" value="1"/>
</dbReference>
<feature type="domain" description="FAD-binding" evidence="8">
    <location>
        <begin position="7"/>
        <end position="376"/>
    </location>
</feature>
<accession>A0A175VSK0</accession>
<keyword evidence="2" id="KW-0285">Flavoprotein</keyword>
<dbReference type="Pfam" id="PF01494">
    <property type="entry name" value="FAD_binding_3"/>
    <property type="match status" value="1"/>
</dbReference>
<reference evidence="9 10" key="1">
    <citation type="journal article" date="2016" name="Genome Announc.">
        <title>Genome Sequence of Madurella mycetomatis mm55, Isolated from a Human Mycetoma Case in Sudan.</title>
        <authorList>
            <person name="Smit S."/>
            <person name="Derks M.F."/>
            <person name="Bervoets S."/>
            <person name="Fahal A."/>
            <person name="van Leeuwen W."/>
            <person name="van Belkum A."/>
            <person name="van de Sande W.W."/>
        </authorList>
    </citation>
    <scope>NUCLEOTIDE SEQUENCE [LARGE SCALE GENOMIC DNA]</scope>
    <source>
        <strain evidence="10">mm55</strain>
    </source>
</reference>
<evidence type="ECO:0000256" key="4">
    <source>
        <dbReference type="ARBA" id="ARBA00022827"/>
    </source>
</evidence>
<keyword evidence="7" id="KW-0503">Monooxygenase</keyword>
<dbReference type="Gene3D" id="3.40.30.120">
    <property type="match status" value="1"/>
</dbReference>
<dbReference type="InterPro" id="IPR002938">
    <property type="entry name" value="FAD-bd"/>
</dbReference>
<dbReference type="Gene3D" id="1.10.630.10">
    <property type="entry name" value="Cytochrome P450"/>
    <property type="match status" value="1"/>
</dbReference>
<dbReference type="PANTHER" id="PTHR46300">
    <property type="entry name" value="P450, PUTATIVE (EUROFUNG)-RELATED-RELATED"/>
    <property type="match status" value="1"/>
</dbReference>
<evidence type="ECO:0000256" key="6">
    <source>
        <dbReference type="ARBA" id="ARBA00023004"/>
    </source>
</evidence>
<dbReference type="GO" id="GO:0020037">
    <property type="term" value="F:heme binding"/>
    <property type="evidence" value="ECO:0007669"/>
    <property type="project" value="InterPro"/>
</dbReference>
<dbReference type="InterPro" id="IPR036396">
    <property type="entry name" value="Cyt_P450_sf"/>
</dbReference>
<sequence>MDNDVVKTDLLIVGAGPAGAALACFLASHGLKGIMISAAPGCAETPRAHITNMAALECLRDIGLDRQCIEAATAGNNMMHTRWCHSMAGDEYARLYSWGNDPNRKASRSKSQCALPHVDLPQTELEPILTRRAVHDGWTLRFNTSFLTFTRSSPDVIISQIRDDLFNKTYKIQSKFVFGCDGARSQVIRELGIPLIKKPGQGLALNVLLKADLSHLVANRTGNLHWVFQPEREHPPWGWACIVRMVRPWDEWMFIFLPRPGADVTADDMIASNEEYLARAKEVIGDDTVHVEILDVSKWWINETVAEYYSDGNIFCLGDAVHRHPPFNGLGSNTCIQDAFNLAWKISYVMSGRAGLELLDTYNTERQPVGVGIITRANQGLRDHLPWMKAIGMIEPDVEKRRTLLAEFEDKGEVGRRRRKLFHQGIENTGTEFHGLGIEMNQQYRSDAVYLADEPDAPQLPEDAVRHRLISTYPGMRLPHAWLNTRAPGKQFSTIDLAGHGDFCLLTGPGGQAWKKAAIKVGHKAEVEIKSYSIGWKEDYEDVYFDWAKRREVEEDGCILVRPDRFVAWRSKSMIKDPEAKLEAVMRKFAQWAKQYGEIFSLKVGPGTSIVISSPRLIKELVDKKSNLYSRRPTSHVGNGIISGGDHLLLMQYSDQWRTCRKLVHQYFMEQMVMKQHVDIVNAEAVQMLHDFVVQPEGHMKHPKRFSNSIIMSLIYGTRTPTIRTKHMVKLYSLMEKWSKVMEPGNTPPVDIFPFLKYVPEKFLGMWRSRAQEVSNEMNALYSKWVEYGIERRKNSGSRDCFLDRILDQGEKVGLDRHGLYFLCGTVMEGGSDTTSSLIIAFIHAMTKWPEVLKKAQQEVDQVVGEDRTPTWDDYAKLPYIAACVKEAHRWRPVTPLAFPHSLAEDDWVDGMFLPKGSDIFINAFGMHHDEKRFPNPDVFNPDNYKGVTALAPELASGEYTNRDHYGYGSGRRICPGIHLAERNMFLAIAKLVWAFNIEPGRDASGKIIEPDVSNEKGYCAGFLVCAEDFPCIITPRSETRVNTILSEIERARAQVFSKLETPKE</sequence>
<evidence type="ECO:0000256" key="2">
    <source>
        <dbReference type="ARBA" id="ARBA00022630"/>
    </source>
</evidence>
<keyword evidence="10" id="KW-1185">Reference proteome</keyword>
<evidence type="ECO:0000256" key="5">
    <source>
        <dbReference type="ARBA" id="ARBA00023002"/>
    </source>
</evidence>
<evidence type="ECO:0000313" key="9">
    <source>
        <dbReference type="EMBL" id="KXX74215.1"/>
    </source>
</evidence>
<organism evidence="9 10">
    <name type="scientific">Madurella mycetomatis</name>
    <dbReference type="NCBI Taxonomy" id="100816"/>
    <lineage>
        <taxon>Eukaryota</taxon>
        <taxon>Fungi</taxon>
        <taxon>Dikarya</taxon>
        <taxon>Ascomycota</taxon>
        <taxon>Pezizomycotina</taxon>
        <taxon>Sordariomycetes</taxon>
        <taxon>Sordariomycetidae</taxon>
        <taxon>Sordariales</taxon>
        <taxon>Sordariales incertae sedis</taxon>
        <taxon>Madurella</taxon>
    </lineage>
</organism>
<dbReference type="Gene3D" id="3.30.9.10">
    <property type="entry name" value="D-Amino Acid Oxidase, subunit A, domain 2"/>
    <property type="match status" value="1"/>
</dbReference>
<dbReference type="Proteomes" id="UP000078237">
    <property type="component" value="Unassembled WGS sequence"/>
</dbReference>
<protein>
    <submittedName>
        <fullName evidence="9">Phenol 2-monooxygenase</fullName>
    </submittedName>
</protein>
<evidence type="ECO:0000256" key="3">
    <source>
        <dbReference type="ARBA" id="ARBA00022723"/>
    </source>
</evidence>
<dbReference type="Gene3D" id="3.50.50.60">
    <property type="entry name" value="FAD/NAD(P)-binding domain"/>
    <property type="match status" value="1"/>
</dbReference>
<dbReference type="SUPFAM" id="SSF48264">
    <property type="entry name" value="Cytochrome P450"/>
    <property type="match status" value="1"/>
</dbReference>
<dbReference type="AlphaFoldDB" id="A0A175VSK0"/>
<dbReference type="GO" id="GO:0005506">
    <property type="term" value="F:iron ion binding"/>
    <property type="evidence" value="ECO:0007669"/>
    <property type="project" value="InterPro"/>
</dbReference>
<dbReference type="PRINTS" id="PR00420">
    <property type="entry name" value="RNGMNOXGNASE"/>
</dbReference>
<name>A0A175VSK0_9PEZI</name>
<evidence type="ECO:0000256" key="1">
    <source>
        <dbReference type="ARBA" id="ARBA00010617"/>
    </source>
</evidence>
<dbReference type="InterPro" id="IPR036188">
    <property type="entry name" value="FAD/NAD-bd_sf"/>
</dbReference>
<proteinExistence type="inferred from homology"/>
<keyword evidence="5" id="KW-0560">Oxidoreductase</keyword>
<dbReference type="GO" id="GO:0071949">
    <property type="term" value="F:FAD binding"/>
    <property type="evidence" value="ECO:0007669"/>
    <property type="project" value="InterPro"/>
</dbReference>
<keyword evidence="3" id="KW-0479">Metal-binding</keyword>
<dbReference type="GO" id="GO:0016705">
    <property type="term" value="F:oxidoreductase activity, acting on paired donors, with incorporation or reduction of molecular oxygen"/>
    <property type="evidence" value="ECO:0007669"/>
    <property type="project" value="InterPro"/>
</dbReference>
<evidence type="ECO:0000313" key="10">
    <source>
        <dbReference type="Proteomes" id="UP000078237"/>
    </source>
</evidence>
<evidence type="ECO:0000256" key="7">
    <source>
        <dbReference type="ARBA" id="ARBA00023033"/>
    </source>
</evidence>
<dbReference type="STRING" id="100816.A0A175VSK0"/>
<evidence type="ECO:0000259" key="8">
    <source>
        <dbReference type="Pfam" id="PF01494"/>
    </source>
</evidence>